<organism evidence="5">
    <name type="scientific">Cacopsylla melanoneura</name>
    <dbReference type="NCBI Taxonomy" id="428564"/>
    <lineage>
        <taxon>Eukaryota</taxon>
        <taxon>Metazoa</taxon>
        <taxon>Ecdysozoa</taxon>
        <taxon>Arthropoda</taxon>
        <taxon>Hexapoda</taxon>
        <taxon>Insecta</taxon>
        <taxon>Pterygota</taxon>
        <taxon>Neoptera</taxon>
        <taxon>Paraneoptera</taxon>
        <taxon>Hemiptera</taxon>
        <taxon>Sternorrhyncha</taxon>
        <taxon>Psylloidea</taxon>
        <taxon>Psyllidae</taxon>
        <taxon>Psyllinae</taxon>
        <taxon>Cacopsylla</taxon>
    </lineage>
</organism>
<dbReference type="EMBL" id="HBUF01388857">
    <property type="protein sequence ID" value="CAG6733105.1"/>
    <property type="molecule type" value="Transcribed_RNA"/>
</dbReference>
<keyword evidence="1" id="KW-1133">Transmembrane helix</keyword>
<evidence type="ECO:0000259" key="3">
    <source>
        <dbReference type="Pfam" id="PF06211"/>
    </source>
</evidence>
<dbReference type="Pfam" id="PF19337">
    <property type="entry name" value="BAMBI_C"/>
    <property type="match status" value="1"/>
</dbReference>
<evidence type="ECO:0000313" key="5">
    <source>
        <dbReference type="EMBL" id="CAG6733105.1"/>
    </source>
</evidence>
<evidence type="ECO:0000259" key="4">
    <source>
        <dbReference type="Pfam" id="PF19337"/>
    </source>
</evidence>
<dbReference type="CDD" id="cd23576">
    <property type="entry name" value="TFP_LU_ECD_BAMBI"/>
    <property type="match status" value="1"/>
</dbReference>
<dbReference type="Pfam" id="PF06211">
    <property type="entry name" value="BAMBI"/>
    <property type="match status" value="1"/>
</dbReference>
<reference evidence="5" key="1">
    <citation type="submission" date="2021-05" db="EMBL/GenBank/DDBJ databases">
        <authorList>
            <person name="Alioto T."/>
            <person name="Alioto T."/>
            <person name="Gomez Garrido J."/>
        </authorList>
    </citation>
    <scope>NUCLEOTIDE SEQUENCE</scope>
</reference>
<feature type="transmembrane region" description="Helical" evidence="1">
    <location>
        <begin position="134"/>
        <end position="157"/>
    </location>
</feature>
<keyword evidence="1" id="KW-0472">Membrane</keyword>
<keyword evidence="1" id="KW-0812">Transmembrane</keyword>
<feature type="chain" id="PRO_5034684935" evidence="2">
    <location>
        <begin position="21"/>
        <end position="354"/>
    </location>
</feature>
<keyword evidence="2" id="KW-0732">Signal</keyword>
<dbReference type="InterPro" id="IPR045806">
    <property type="entry name" value="BAMBI_C"/>
</dbReference>
<feature type="domain" description="BMP and activin membrane-bound inhibitor N-terminal" evidence="3">
    <location>
        <begin position="4"/>
        <end position="107"/>
    </location>
</feature>
<feature type="signal peptide" evidence="2">
    <location>
        <begin position="1"/>
        <end position="20"/>
    </location>
</feature>
<accession>A0A8D8YQF1</accession>
<dbReference type="SUPFAM" id="SSF57302">
    <property type="entry name" value="Snake toxin-like"/>
    <property type="match status" value="1"/>
</dbReference>
<proteinExistence type="predicted"/>
<name>A0A8D8YQF1_9HEMI</name>
<dbReference type="InterPro" id="IPR045860">
    <property type="entry name" value="Snake_toxin-like_sf"/>
</dbReference>
<feature type="domain" description="BMP and activin membrane-bound inhibitor C-terminal" evidence="4">
    <location>
        <begin position="124"/>
        <end position="167"/>
    </location>
</feature>
<dbReference type="Gene3D" id="2.10.60.10">
    <property type="entry name" value="CD59"/>
    <property type="match status" value="1"/>
</dbReference>
<dbReference type="InterPro" id="IPR045807">
    <property type="entry name" value="BAMBI_N"/>
</dbReference>
<evidence type="ECO:0000256" key="2">
    <source>
        <dbReference type="SAM" id="SignalP"/>
    </source>
</evidence>
<sequence>MKKLVFILLSVFLNVFDLLSVSMEFTSHFSCFCTLKECGPRRICKSRGAGCFSDLINDSDVRTAQHGCLDLLSEEKQSQCQNVPGVAISSMGQRSLLLCCQKDMCNLDPEHYLMLNQTTSLELPVNQLYANQHIWYRVATIAVPICGVLILGMLILVGAKILKSDNFDERILMSKLREKHEQCTSSLNSGSLNIVPLLPPRHPLLGVGVNINKLDHVVHMHGVERGLHVFPCSDTSSIRTVNNMTGTVSHPGGSLRGVISNVPNVHLSTATSTEESSSRSNKNCNTGVPSDIIKDLEILDKPSASTIPSCNIYSSPIRTGYDPKVNSQVTVTDKINYKQSLISSWMNQEREPDT</sequence>
<dbReference type="AlphaFoldDB" id="A0A8D8YQF1"/>
<protein>
    <submittedName>
        <fullName evidence="5">BMP and activin membrane-bound inhibitor homolog</fullName>
    </submittedName>
</protein>
<evidence type="ECO:0000256" key="1">
    <source>
        <dbReference type="SAM" id="Phobius"/>
    </source>
</evidence>